<proteinExistence type="predicted"/>
<sequence length="753" mass="86157">MASTLFELQQEAYASYLQNKDGKSLEPPMSFETWINVSANNFPLFQYWNKCLQLELLLLRFIQAQREADFELYKESIREILPWYFALDHIHYARWLSVHLRDLDVLNITSLSTFLAFNGGSFVTQKTTRKFSAIAHDQVHEQQNAILKGDGGLIGITESPKTLQRWTIAAPEITRMLTEMEESKQGYENHHEQATNTQNRFIQNVHALKDVMEDLGNPFQEVSSDLIAIDTKVVVREEGVDSVPKAEVFDKKQYAEFIETNLEEEATSFYEPLVKNNLQLFRSRGTRKLTKLKSKLASMKTDNRDGDLETFFANENHNWPPSLAENNEIRLANKAGLLESLERLSDPFEECPNVTCKIIDGAAKVQALDPRRSSEVIKTFEDYADRLFVPYIGKQLRIVTRVDVVWDITHKADERNGKIAANTSIPVNWKTFLKNDQNKETLYKYLSSKLGKYESPPDKVIITIFGERVLSSSSMTNVSEIQPCRQEEADYRMLLHTMHAFNEGHKHVLIHATDTDVVVLAVALIDLFTASDCCLWIAFGHAKNFRYISAHSISKRLGPDASWGLLLLHAISGHCVNICRDWQKDSFQHLDVFKRITPIKLSSAPDHVSDHDISQIERFVVLMYSRTSSFANVNAARKHMFSYGNRQFDKIPPTHCALVQHILRAVFQSGNIWGQMVLKNPPLPSPSEWGWIKRDGKWSPLWSTIAEASKGCQELIKCNCKSQRSMRCKCQKANLPCTHLWYCDAQCERGVAD</sequence>
<keyword evidence="2" id="KW-1185">Reference proteome</keyword>
<evidence type="ECO:0000313" key="1">
    <source>
        <dbReference type="EMBL" id="WAR30058.1"/>
    </source>
</evidence>
<accession>A0ABY7G6L6</accession>
<dbReference type="EMBL" id="CP111027">
    <property type="protein sequence ID" value="WAR30058.1"/>
    <property type="molecule type" value="Genomic_DNA"/>
</dbReference>
<name>A0ABY7G6L6_MYAAR</name>
<dbReference type="PANTHER" id="PTHR47018">
    <property type="entry name" value="CXC DOMAIN-CONTAINING PROTEIN-RELATED"/>
    <property type="match status" value="1"/>
</dbReference>
<evidence type="ECO:0000313" key="2">
    <source>
        <dbReference type="Proteomes" id="UP001164746"/>
    </source>
</evidence>
<dbReference type="Proteomes" id="UP001164746">
    <property type="component" value="Chromosome 16"/>
</dbReference>
<reference evidence="1" key="1">
    <citation type="submission" date="2022-11" db="EMBL/GenBank/DDBJ databases">
        <title>Centuries of genome instability and evolution in soft-shell clam transmissible cancer (bioRxiv).</title>
        <authorList>
            <person name="Hart S.F.M."/>
            <person name="Yonemitsu M.A."/>
            <person name="Giersch R.M."/>
            <person name="Beal B.F."/>
            <person name="Arriagada G."/>
            <person name="Davis B.W."/>
            <person name="Ostrander E.A."/>
            <person name="Goff S.P."/>
            <person name="Metzger M.J."/>
        </authorList>
    </citation>
    <scope>NUCLEOTIDE SEQUENCE</scope>
    <source>
        <strain evidence="1">MELC-2E11</strain>
        <tissue evidence="1">Siphon/mantle</tissue>
    </source>
</reference>
<evidence type="ECO:0008006" key="3">
    <source>
        <dbReference type="Google" id="ProtNLM"/>
    </source>
</evidence>
<organism evidence="1 2">
    <name type="scientific">Mya arenaria</name>
    <name type="common">Soft-shell clam</name>
    <dbReference type="NCBI Taxonomy" id="6604"/>
    <lineage>
        <taxon>Eukaryota</taxon>
        <taxon>Metazoa</taxon>
        <taxon>Spiralia</taxon>
        <taxon>Lophotrochozoa</taxon>
        <taxon>Mollusca</taxon>
        <taxon>Bivalvia</taxon>
        <taxon>Autobranchia</taxon>
        <taxon>Heteroconchia</taxon>
        <taxon>Euheterodonta</taxon>
        <taxon>Imparidentia</taxon>
        <taxon>Neoheterodontei</taxon>
        <taxon>Myida</taxon>
        <taxon>Myoidea</taxon>
        <taxon>Myidae</taxon>
        <taxon>Mya</taxon>
    </lineage>
</organism>
<gene>
    <name evidence="1" type="ORF">MAR_003626</name>
</gene>
<protein>
    <recommendedName>
        <fullName evidence="3">MYND-type domain-containing protein</fullName>
    </recommendedName>
</protein>